<evidence type="ECO:0000313" key="8">
    <source>
        <dbReference type="EMBL" id="MBB5033515.1"/>
    </source>
</evidence>
<keyword evidence="4 6" id="KW-1133">Transmembrane helix</keyword>
<comment type="caution">
    <text evidence="8">The sequence shown here is derived from an EMBL/GenBank/DDBJ whole genome shotgun (WGS) entry which is preliminary data.</text>
</comment>
<name>A0A7W8DKY9_9BACT</name>
<dbReference type="PANTHER" id="PTHR36115">
    <property type="entry name" value="PROLINE-RICH ANTIGEN HOMOLOG-RELATED"/>
    <property type="match status" value="1"/>
</dbReference>
<accession>A0A7W8DKY9</accession>
<organism evidence="8 9">
    <name type="scientific">Prosthecobacter vanneervenii</name>
    <dbReference type="NCBI Taxonomy" id="48466"/>
    <lineage>
        <taxon>Bacteria</taxon>
        <taxon>Pseudomonadati</taxon>
        <taxon>Verrucomicrobiota</taxon>
        <taxon>Verrucomicrobiia</taxon>
        <taxon>Verrucomicrobiales</taxon>
        <taxon>Verrucomicrobiaceae</taxon>
        <taxon>Prosthecobacter</taxon>
    </lineage>
</organism>
<keyword evidence="5 6" id="KW-0472">Membrane</keyword>
<feature type="transmembrane region" description="Helical" evidence="6">
    <location>
        <begin position="130"/>
        <end position="153"/>
    </location>
</feature>
<protein>
    <submittedName>
        <fullName evidence="8">Putative RDD family membrane protein YckC</fullName>
    </submittedName>
</protein>
<dbReference type="InterPro" id="IPR010432">
    <property type="entry name" value="RDD"/>
</dbReference>
<reference evidence="8 9" key="1">
    <citation type="submission" date="2020-08" db="EMBL/GenBank/DDBJ databases">
        <title>Genomic Encyclopedia of Type Strains, Phase IV (KMG-IV): sequencing the most valuable type-strain genomes for metagenomic binning, comparative biology and taxonomic classification.</title>
        <authorList>
            <person name="Goeker M."/>
        </authorList>
    </citation>
    <scope>NUCLEOTIDE SEQUENCE [LARGE SCALE GENOMIC DNA]</scope>
    <source>
        <strain evidence="8 9">DSM 12252</strain>
    </source>
</reference>
<evidence type="ECO:0000256" key="2">
    <source>
        <dbReference type="ARBA" id="ARBA00022475"/>
    </source>
</evidence>
<dbReference type="Proteomes" id="UP000590740">
    <property type="component" value="Unassembled WGS sequence"/>
</dbReference>
<evidence type="ECO:0000256" key="3">
    <source>
        <dbReference type="ARBA" id="ARBA00022692"/>
    </source>
</evidence>
<evidence type="ECO:0000313" key="9">
    <source>
        <dbReference type="Proteomes" id="UP000590740"/>
    </source>
</evidence>
<comment type="subcellular location">
    <subcellularLocation>
        <location evidence="1">Cell membrane</location>
        <topology evidence="1">Multi-pass membrane protein</topology>
    </subcellularLocation>
</comment>
<evidence type="ECO:0000256" key="1">
    <source>
        <dbReference type="ARBA" id="ARBA00004651"/>
    </source>
</evidence>
<dbReference type="EMBL" id="JACHIG010000006">
    <property type="protein sequence ID" value="MBB5033515.1"/>
    <property type="molecule type" value="Genomic_DNA"/>
</dbReference>
<dbReference type="InterPro" id="IPR051791">
    <property type="entry name" value="Pra-immunoreactive"/>
</dbReference>
<feature type="transmembrane region" description="Helical" evidence="6">
    <location>
        <begin position="223"/>
        <end position="243"/>
    </location>
</feature>
<dbReference type="AlphaFoldDB" id="A0A7W8DKY9"/>
<dbReference type="GO" id="GO:0005886">
    <property type="term" value="C:plasma membrane"/>
    <property type="evidence" value="ECO:0007669"/>
    <property type="project" value="UniProtKB-SubCell"/>
</dbReference>
<feature type="transmembrane region" description="Helical" evidence="6">
    <location>
        <begin position="173"/>
        <end position="191"/>
    </location>
</feature>
<proteinExistence type="predicted"/>
<evidence type="ECO:0000256" key="4">
    <source>
        <dbReference type="ARBA" id="ARBA00022989"/>
    </source>
</evidence>
<gene>
    <name evidence="8" type="ORF">HNQ65_003103</name>
</gene>
<dbReference type="Pfam" id="PF06271">
    <property type="entry name" value="RDD"/>
    <property type="match status" value="1"/>
</dbReference>
<evidence type="ECO:0000256" key="6">
    <source>
        <dbReference type="SAM" id="Phobius"/>
    </source>
</evidence>
<keyword evidence="9" id="KW-1185">Reference proteome</keyword>
<evidence type="ECO:0000256" key="5">
    <source>
        <dbReference type="ARBA" id="ARBA00023136"/>
    </source>
</evidence>
<keyword evidence="2" id="KW-1003">Cell membrane</keyword>
<keyword evidence="3 6" id="KW-0812">Transmembrane</keyword>
<feature type="domain" description="RDD" evidence="7">
    <location>
        <begin position="121"/>
        <end position="254"/>
    </location>
</feature>
<dbReference type="RefSeq" id="WP_184340438.1">
    <property type="nucleotide sequence ID" value="NZ_JACHIG010000006.1"/>
</dbReference>
<sequence>MTTREALDLLEIAAPITRESLNTAYQQMATVWNPGSFAGMEEMRAKAVAKSERIYQAYLWLYHLPEDQFPYRVVYEKRGSLQRVQSLPEAVLSASARGPKAVEVRRAKVAGCPAGMVDIAAPFMRRVGAFVIDTGLVLFAMMGVLFLKEFLAIQEMAVTGKNLPAAQEMTNGLRLLVSACVLLYYALLECSGMQASLGKRMLGLVVTDRHGVRVNFGQGMLRVAGMMASILFLPLYLACLWTPSRQCLHDLLAGCQVMWRLPAESAQAAMEKEAASQLSLKQVGGLLAALLIAGLARVVKDAMKNPSKYPAPYVAPASRP</sequence>
<evidence type="ECO:0000259" key="7">
    <source>
        <dbReference type="Pfam" id="PF06271"/>
    </source>
</evidence>